<dbReference type="InterPro" id="IPR006680">
    <property type="entry name" value="Amidohydro-rel"/>
</dbReference>
<dbReference type="PANTHER" id="PTHR11647">
    <property type="entry name" value="HYDRANTOINASE/DIHYDROPYRIMIDINASE FAMILY MEMBER"/>
    <property type="match status" value="1"/>
</dbReference>
<dbReference type="GO" id="GO:0046872">
    <property type="term" value="F:metal ion binding"/>
    <property type="evidence" value="ECO:0007669"/>
    <property type="project" value="UniProtKB-KW"/>
</dbReference>
<dbReference type="InterPro" id="IPR011059">
    <property type="entry name" value="Metal-dep_hydrolase_composite"/>
</dbReference>
<protein>
    <submittedName>
        <fullName evidence="7">Dihydropyrimidinase</fullName>
        <ecNumber evidence="7">3.5.2.2</ecNumber>
    </submittedName>
</protein>
<dbReference type="PANTHER" id="PTHR11647:SF1">
    <property type="entry name" value="COLLAPSIN RESPONSE MEDIATOR PROTEIN"/>
    <property type="match status" value="1"/>
</dbReference>
<dbReference type="Proteomes" id="UP000553059">
    <property type="component" value="Unassembled WGS sequence"/>
</dbReference>
<gene>
    <name evidence="7" type="primary">hydA</name>
    <name evidence="7" type="ORF">GX523_18815</name>
</gene>
<comment type="PTM">
    <text evidence="5">Carbamylation allows a single lysine to coordinate two divalent metal cations.</text>
</comment>
<evidence type="ECO:0000259" key="6">
    <source>
        <dbReference type="Pfam" id="PF01979"/>
    </source>
</evidence>
<comment type="similarity">
    <text evidence="2">Belongs to the metallo-dependent hydrolases superfamily. Hydantoinase/dihydropyrimidinase family.</text>
</comment>
<dbReference type="InterPro" id="IPR011778">
    <property type="entry name" value="Hydantoinase/dihydroPyrase"/>
</dbReference>
<accession>A0A7C7D8B3</accession>
<evidence type="ECO:0000313" key="7">
    <source>
        <dbReference type="EMBL" id="HHY28755.1"/>
    </source>
</evidence>
<dbReference type="FunFam" id="3.20.20.140:FF:000076">
    <property type="entry name" value="Dihydropyrimidinase like 2"/>
    <property type="match status" value="1"/>
</dbReference>
<comment type="cofactor">
    <cofactor evidence="1">
        <name>Zn(2+)</name>
        <dbReference type="ChEBI" id="CHEBI:29105"/>
    </cofactor>
</comment>
<dbReference type="AlphaFoldDB" id="A0A7C7D8B3"/>
<evidence type="ECO:0000313" key="8">
    <source>
        <dbReference type="Proteomes" id="UP000553059"/>
    </source>
</evidence>
<feature type="modified residue" description="N6-carboxylysine" evidence="5">
    <location>
        <position position="149"/>
    </location>
</feature>
<dbReference type="InterPro" id="IPR032466">
    <property type="entry name" value="Metal_Hydrolase"/>
</dbReference>
<keyword evidence="4 7" id="KW-0378">Hydrolase</keyword>
<evidence type="ECO:0000256" key="3">
    <source>
        <dbReference type="ARBA" id="ARBA00022723"/>
    </source>
</evidence>
<reference evidence="7 8" key="1">
    <citation type="journal article" date="2020" name="Biotechnol. Biofuels">
        <title>New insights from the biogas microbiome by comprehensive genome-resolved metagenomics of nearly 1600 species originating from multiple anaerobic digesters.</title>
        <authorList>
            <person name="Campanaro S."/>
            <person name="Treu L."/>
            <person name="Rodriguez-R L.M."/>
            <person name="Kovalovszki A."/>
            <person name="Ziels R.M."/>
            <person name="Maus I."/>
            <person name="Zhu X."/>
            <person name="Kougias P.G."/>
            <person name="Basile A."/>
            <person name="Luo G."/>
            <person name="Schluter A."/>
            <person name="Konstantinidis K.T."/>
            <person name="Angelidaki I."/>
        </authorList>
    </citation>
    <scope>NUCLEOTIDE SEQUENCE [LARGE SCALE GENOMIC DNA]</scope>
    <source>
        <strain evidence="7">AS05jafATM_4</strain>
    </source>
</reference>
<dbReference type="EC" id="3.5.2.2" evidence="7"/>
<dbReference type="InterPro" id="IPR050378">
    <property type="entry name" value="Metallo-dep_Hydrolases_sf"/>
</dbReference>
<proteinExistence type="inferred from homology"/>
<dbReference type="EMBL" id="DUTF01000399">
    <property type="protein sequence ID" value="HHY28755.1"/>
    <property type="molecule type" value="Genomic_DNA"/>
</dbReference>
<keyword evidence="3" id="KW-0479">Metal-binding</keyword>
<dbReference type="Gene3D" id="2.30.40.10">
    <property type="entry name" value="Urease, subunit C, domain 1"/>
    <property type="match status" value="1"/>
</dbReference>
<dbReference type="Gene3D" id="3.20.20.140">
    <property type="entry name" value="Metal-dependent hydrolases"/>
    <property type="match status" value="1"/>
</dbReference>
<sequence>MQRTLLRNGTIVTASDQFPGDILIEDGKIVAVGKELKVETEQIIEAGGKYIFPGGIDAHIHMDVLCSDGSVSAGYDTDSIAAAVGGTTTILDYVMQEKGNSLLETVSQWRDHAKQSAIDYGFHLIITQPSETSAEELDALVDQGITSFKLFMANDIAMSDQQLFKMMKELKQRGCTAAIHAENKEIIATLQKEFVSQGKTSPTYHGKSRPELTETEAINRAITIAELTGCPTLIAHISTAKGLRLVQEAKLRGVKVYAESCPHYLLLSEENYELEGHESAKFVLSPPLRSAANFAGLWQGMLNGAVDIISSDHNGFYYSTHKQLGQEDFRKIPNGAPGIEHRLGLIYSYGSEKGMDPSRFVELVSTNPAKIFGLYPQKGTIAPGSDADLVIFDPQTEHVISAESQFQKSDYTPYEQTKLQGKVDTVLLRGECIVKEGKYIGNLDQGMYLRRNELAPNI</sequence>
<dbReference type="GO" id="GO:0005829">
    <property type="term" value="C:cytosol"/>
    <property type="evidence" value="ECO:0007669"/>
    <property type="project" value="TreeGrafter"/>
</dbReference>
<organism evidence="7 8">
    <name type="scientific">Desulfitobacterium dehalogenans</name>
    <dbReference type="NCBI Taxonomy" id="36854"/>
    <lineage>
        <taxon>Bacteria</taxon>
        <taxon>Bacillati</taxon>
        <taxon>Bacillota</taxon>
        <taxon>Clostridia</taxon>
        <taxon>Eubacteriales</taxon>
        <taxon>Desulfitobacteriaceae</taxon>
        <taxon>Desulfitobacterium</taxon>
    </lineage>
</organism>
<dbReference type="Pfam" id="PF01979">
    <property type="entry name" value="Amidohydro_1"/>
    <property type="match status" value="1"/>
</dbReference>
<dbReference type="SUPFAM" id="SSF51338">
    <property type="entry name" value="Composite domain of metallo-dependent hydrolases"/>
    <property type="match status" value="1"/>
</dbReference>
<dbReference type="GO" id="GO:0004157">
    <property type="term" value="F:dihydropyrimidinase activity"/>
    <property type="evidence" value="ECO:0007669"/>
    <property type="project" value="UniProtKB-EC"/>
</dbReference>
<evidence type="ECO:0000256" key="4">
    <source>
        <dbReference type="ARBA" id="ARBA00022801"/>
    </source>
</evidence>
<evidence type="ECO:0000256" key="1">
    <source>
        <dbReference type="ARBA" id="ARBA00001947"/>
    </source>
</evidence>
<dbReference type="NCBIfam" id="TIGR02033">
    <property type="entry name" value="D-hydantoinase"/>
    <property type="match status" value="1"/>
</dbReference>
<evidence type="ECO:0000256" key="5">
    <source>
        <dbReference type="PIRSR" id="PIRSR611778-50"/>
    </source>
</evidence>
<dbReference type="SUPFAM" id="SSF51556">
    <property type="entry name" value="Metallo-dependent hydrolases"/>
    <property type="match status" value="1"/>
</dbReference>
<dbReference type="CDD" id="cd01314">
    <property type="entry name" value="D-HYD"/>
    <property type="match status" value="1"/>
</dbReference>
<feature type="domain" description="Amidohydrolase-related" evidence="6">
    <location>
        <begin position="50"/>
        <end position="431"/>
    </location>
</feature>
<evidence type="ECO:0000256" key="2">
    <source>
        <dbReference type="ARBA" id="ARBA00008829"/>
    </source>
</evidence>
<name>A0A7C7D8B3_9FIRM</name>
<comment type="caution">
    <text evidence="7">The sequence shown here is derived from an EMBL/GenBank/DDBJ whole genome shotgun (WGS) entry which is preliminary data.</text>
</comment>